<evidence type="ECO:0000256" key="3">
    <source>
        <dbReference type="ARBA" id="ARBA00022679"/>
    </source>
</evidence>
<evidence type="ECO:0000256" key="7">
    <source>
        <dbReference type="ARBA" id="ARBA00023315"/>
    </source>
</evidence>
<feature type="transmembrane region" description="Helical" evidence="8">
    <location>
        <begin position="184"/>
        <end position="208"/>
    </location>
</feature>
<dbReference type="AlphaFoldDB" id="A0A833RI14"/>
<keyword evidence="4 8" id="KW-0812">Transmembrane</keyword>
<feature type="domain" description="Palmitoyltransferase DHHC" evidence="9">
    <location>
        <begin position="98"/>
        <end position="217"/>
    </location>
</feature>
<dbReference type="PROSITE" id="PS50216">
    <property type="entry name" value="DHHC"/>
    <property type="match status" value="1"/>
</dbReference>
<evidence type="ECO:0000256" key="1">
    <source>
        <dbReference type="ARBA" id="ARBA00004141"/>
    </source>
</evidence>
<evidence type="ECO:0000256" key="2">
    <source>
        <dbReference type="ARBA" id="ARBA00008574"/>
    </source>
</evidence>
<keyword evidence="5 8" id="KW-1133">Transmembrane helix</keyword>
<comment type="similarity">
    <text evidence="2 8">Belongs to the DHHC palmitoyltransferase family.</text>
</comment>
<dbReference type="GO" id="GO:0016020">
    <property type="term" value="C:membrane"/>
    <property type="evidence" value="ECO:0007669"/>
    <property type="project" value="UniProtKB-SubCell"/>
</dbReference>
<evidence type="ECO:0000256" key="5">
    <source>
        <dbReference type="ARBA" id="ARBA00022989"/>
    </source>
</evidence>
<name>A0A833RI14_9POAL</name>
<comment type="caution">
    <text evidence="10">The sequence shown here is derived from an EMBL/GenBank/DDBJ whole genome shotgun (WGS) entry which is preliminary data.</text>
</comment>
<sequence length="300" mass="34022">MGRKKRKGGGGNGILQFLPVLAVVVAMGFDYYATVFVFIDHWIAGGVQSDRGLLHAGVFTWITFMCSFSFCVAAISDPGSVPVNYGPDAENPQKEGTKSRSCEKCDAYKPPRSHHCRVCKRCVLKMDHHCLWMNNCVGYSNYKPFLIFILHAAIGSLYSTVIYFCDLFQTNHDFSVRSTALFYVLSGCFLFFLSLTMSTLLGWHIYLLTKNMTTIEFRAFLRDKWLAKKSGQKYRHRFDIGICNNISQVLGPNILKWFCPTSMGHLRDGTQFPVSYIIDMCHCQVRISMPLPPKIDITVI</sequence>
<reference evidence="10" key="1">
    <citation type="submission" date="2020-01" db="EMBL/GenBank/DDBJ databases">
        <title>Genome sequence of Kobresia littledalei, the first chromosome-level genome in the family Cyperaceae.</title>
        <authorList>
            <person name="Qu G."/>
        </authorList>
    </citation>
    <scope>NUCLEOTIDE SEQUENCE</scope>
    <source>
        <strain evidence="10">C.B.Clarke</strain>
        <tissue evidence="10">Leaf</tissue>
    </source>
</reference>
<keyword evidence="11" id="KW-1185">Reference proteome</keyword>
<keyword evidence="3 8" id="KW-0808">Transferase</keyword>
<organism evidence="10 11">
    <name type="scientific">Carex littledalei</name>
    <dbReference type="NCBI Taxonomy" id="544730"/>
    <lineage>
        <taxon>Eukaryota</taxon>
        <taxon>Viridiplantae</taxon>
        <taxon>Streptophyta</taxon>
        <taxon>Embryophyta</taxon>
        <taxon>Tracheophyta</taxon>
        <taxon>Spermatophyta</taxon>
        <taxon>Magnoliopsida</taxon>
        <taxon>Liliopsida</taxon>
        <taxon>Poales</taxon>
        <taxon>Cyperaceae</taxon>
        <taxon>Cyperoideae</taxon>
        <taxon>Cariceae</taxon>
        <taxon>Carex</taxon>
        <taxon>Carex subgen. Euthyceras</taxon>
    </lineage>
</organism>
<protein>
    <recommendedName>
        <fullName evidence="8">S-acyltransferase</fullName>
        <ecNumber evidence="8">2.3.1.225</ecNumber>
    </recommendedName>
    <alternativeName>
        <fullName evidence="8">Palmitoyltransferase</fullName>
    </alternativeName>
</protein>
<keyword evidence="6 8" id="KW-0472">Membrane</keyword>
<keyword evidence="7 8" id="KW-0012">Acyltransferase</keyword>
<dbReference type="Pfam" id="PF01529">
    <property type="entry name" value="DHHC"/>
    <property type="match status" value="1"/>
</dbReference>
<dbReference type="Proteomes" id="UP000623129">
    <property type="component" value="Unassembled WGS sequence"/>
</dbReference>
<dbReference type="OrthoDB" id="331948at2759"/>
<feature type="transmembrane region" description="Helical" evidence="8">
    <location>
        <begin position="53"/>
        <end position="75"/>
    </location>
</feature>
<evidence type="ECO:0000256" key="8">
    <source>
        <dbReference type="RuleBase" id="RU079119"/>
    </source>
</evidence>
<dbReference type="GO" id="GO:0019706">
    <property type="term" value="F:protein-cysteine S-palmitoyltransferase activity"/>
    <property type="evidence" value="ECO:0007669"/>
    <property type="project" value="UniProtKB-EC"/>
</dbReference>
<evidence type="ECO:0000313" key="10">
    <source>
        <dbReference type="EMBL" id="KAF3335449.1"/>
    </source>
</evidence>
<feature type="transmembrane region" description="Helical" evidence="8">
    <location>
        <begin position="12"/>
        <end position="33"/>
    </location>
</feature>
<dbReference type="EMBL" id="SWLB01000008">
    <property type="protein sequence ID" value="KAF3335449.1"/>
    <property type="molecule type" value="Genomic_DNA"/>
</dbReference>
<dbReference type="EC" id="2.3.1.225" evidence="8"/>
<comment type="subcellular location">
    <subcellularLocation>
        <location evidence="1">Membrane</location>
        <topology evidence="1">Multi-pass membrane protein</topology>
    </subcellularLocation>
</comment>
<accession>A0A833RI14</accession>
<evidence type="ECO:0000256" key="6">
    <source>
        <dbReference type="ARBA" id="ARBA00023136"/>
    </source>
</evidence>
<dbReference type="PANTHER" id="PTHR12246">
    <property type="entry name" value="PALMITOYLTRANSFERASE ZDHHC16"/>
    <property type="match status" value="1"/>
</dbReference>
<evidence type="ECO:0000259" key="9">
    <source>
        <dbReference type="Pfam" id="PF01529"/>
    </source>
</evidence>
<dbReference type="InterPro" id="IPR001594">
    <property type="entry name" value="Palmitoyltrfase_DHHC"/>
</dbReference>
<evidence type="ECO:0000256" key="4">
    <source>
        <dbReference type="ARBA" id="ARBA00022692"/>
    </source>
</evidence>
<feature type="transmembrane region" description="Helical" evidence="8">
    <location>
        <begin position="145"/>
        <end position="164"/>
    </location>
</feature>
<dbReference type="InterPro" id="IPR039859">
    <property type="entry name" value="PFA4/ZDH16/20/ERF2-like"/>
</dbReference>
<evidence type="ECO:0000313" key="11">
    <source>
        <dbReference type="Proteomes" id="UP000623129"/>
    </source>
</evidence>
<comment type="domain">
    <text evidence="8">The DHHC domain is required for palmitoyltransferase activity.</text>
</comment>
<comment type="catalytic activity">
    <reaction evidence="8">
        <text>L-cysteinyl-[protein] + hexadecanoyl-CoA = S-hexadecanoyl-L-cysteinyl-[protein] + CoA</text>
        <dbReference type="Rhea" id="RHEA:36683"/>
        <dbReference type="Rhea" id="RHEA-COMP:10131"/>
        <dbReference type="Rhea" id="RHEA-COMP:11032"/>
        <dbReference type="ChEBI" id="CHEBI:29950"/>
        <dbReference type="ChEBI" id="CHEBI:57287"/>
        <dbReference type="ChEBI" id="CHEBI:57379"/>
        <dbReference type="ChEBI" id="CHEBI:74151"/>
        <dbReference type="EC" id="2.3.1.225"/>
    </reaction>
</comment>
<proteinExistence type="inferred from homology"/>
<gene>
    <name evidence="10" type="ORF">FCM35_KLT19956</name>
</gene>